<dbReference type="EMBL" id="WIGM01000173">
    <property type="protein sequence ID" value="KAF6835636.1"/>
    <property type="molecule type" value="Genomic_DNA"/>
</dbReference>
<evidence type="ECO:0000256" key="1">
    <source>
        <dbReference type="SAM" id="MobiDB-lite"/>
    </source>
</evidence>
<comment type="caution">
    <text evidence="2">The sequence shown here is derived from an EMBL/GenBank/DDBJ whole genome shotgun (WGS) entry which is preliminary data.</text>
</comment>
<evidence type="ECO:0000313" key="2">
    <source>
        <dbReference type="EMBL" id="KAF6835636.1"/>
    </source>
</evidence>
<feature type="non-terminal residue" evidence="2">
    <location>
        <position position="1"/>
    </location>
</feature>
<dbReference type="Proteomes" id="UP000639643">
    <property type="component" value="Unassembled WGS sequence"/>
</dbReference>
<reference evidence="2" key="1">
    <citation type="journal article" date="2020" name="Phytopathology">
        <title>Genome Sequence Resources of Colletotrichum truncatum, C. plurivorum, C. musicola, and C. sojae: Four Species Pathogenic to Soybean (Glycine max).</title>
        <authorList>
            <person name="Rogerio F."/>
            <person name="Boufleur T.R."/>
            <person name="Ciampi-Guillardi M."/>
            <person name="Sukno S.A."/>
            <person name="Thon M.R."/>
            <person name="Massola Junior N.S."/>
            <person name="Baroncelli R."/>
        </authorList>
    </citation>
    <scope>NUCLEOTIDE SEQUENCE</scope>
    <source>
        <strain evidence="2">LFN0074</strain>
    </source>
</reference>
<organism evidence="2 3">
    <name type="scientific">Colletotrichum musicola</name>
    <dbReference type="NCBI Taxonomy" id="2175873"/>
    <lineage>
        <taxon>Eukaryota</taxon>
        <taxon>Fungi</taxon>
        <taxon>Dikarya</taxon>
        <taxon>Ascomycota</taxon>
        <taxon>Pezizomycotina</taxon>
        <taxon>Sordariomycetes</taxon>
        <taxon>Hypocreomycetidae</taxon>
        <taxon>Glomerellales</taxon>
        <taxon>Glomerellaceae</taxon>
        <taxon>Colletotrichum</taxon>
        <taxon>Colletotrichum orchidearum species complex</taxon>
    </lineage>
</organism>
<accession>A0A8H6NKA9</accession>
<sequence length="49" mass="5596">VSWILIAAISEFRRSRQPPIVSVEEPKRRPTDHTHQSRDSSVSGPFPKI</sequence>
<keyword evidence="3" id="KW-1185">Reference proteome</keyword>
<evidence type="ECO:0000313" key="3">
    <source>
        <dbReference type="Proteomes" id="UP000639643"/>
    </source>
</evidence>
<feature type="compositionally biased region" description="Basic and acidic residues" evidence="1">
    <location>
        <begin position="24"/>
        <end position="38"/>
    </location>
</feature>
<proteinExistence type="predicted"/>
<protein>
    <submittedName>
        <fullName evidence="2">Integral membrane protein</fullName>
    </submittedName>
</protein>
<feature type="region of interest" description="Disordered" evidence="1">
    <location>
        <begin position="17"/>
        <end position="49"/>
    </location>
</feature>
<gene>
    <name evidence="2" type="ORF">CMUS01_05686</name>
</gene>
<dbReference type="AlphaFoldDB" id="A0A8H6NKA9"/>
<name>A0A8H6NKA9_9PEZI</name>